<dbReference type="PATRIC" id="fig|445710.3.peg.148"/>
<organism evidence="1 2">
    <name type="scientific">Dyella thiooxydans</name>
    <dbReference type="NCBI Taxonomy" id="445710"/>
    <lineage>
        <taxon>Bacteria</taxon>
        <taxon>Pseudomonadati</taxon>
        <taxon>Pseudomonadota</taxon>
        <taxon>Gammaproteobacteria</taxon>
        <taxon>Lysobacterales</taxon>
        <taxon>Rhodanobacteraceae</taxon>
        <taxon>Dyella</taxon>
    </lineage>
</organism>
<evidence type="ECO:0000313" key="2">
    <source>
        <dbReference type="Proteomes" id="UP000077255"/>
    </source>
</evidence>
<name>A0A160MXB4_9GAMM</name>
<dbReference type="Proteomes" id="UP000077255">
    <property type="component" value="Chromosome"/>
</dbReference>
<protein>
    <recommendedName>
        <fullName evidence="3">Uracil-DNA glycosylase</fullName>
    </recommendedName>
</protein>
<evidence type="ECO:0000313" key="1">
    <source>
        <dbReference type="EMBL" id="AND67604.1"/>
    </source>
</evidence>
<evidence type="ECO:0008006" key="3">
    <source>
        <dbReference type="Google" id="ProtNLM"/>
    </source>
</evidence>
<gene>
    <name evidence="1" type="ORF">ATSB10_01500</name>
</gene>
<accession>A0A160MXB4</accession>
<reference evidence="1 2" key="1">
    <citation type="submission" date="2016-02" db="EMBL/GenBank/DDBJ databases">
        <title>Complete genome sequencing and analysis of ATSB10, Dyella thiooxydans isolated from rhizosphere soil of sunflower (Helianthus annuus L.).</title>
        <authorList>
            <person name="Lee Y."/>
            <person name="Hwangbo K."/>
            <person name="Chung H."/>
            <person name="Yoo J."/>
            <person name="Kim K.Y."/>
            <person name="Sa T.M."/>
            <person name="Um Y."/>
            <person name="Madhaiyan M."/>
        </authorList>
    </citation>
    <scope>NUCLEOTIDE SEQUENCE [LARGE SCALE GENOMIC DNA]</scope>
    <source>
        <strain evidence="1 2">ATSB10</strain>
    </source>
</reference>
<dbReference type="AlphaFoldDB" id="A0A160MXB4"/>
<dbReference type="KEGG" id="dtx:ATSB10_01500"/>
<proteinExistence type="predicted"/>
<sequence length="38" mass="4516">MVMPHPSPMFINRYPGNRDRVLKHLQSVADRLAYFDDQ</sequence>
<dbReference type="EMBL" id="CP014841">
    <property type="protein sequence ID" value="AND67604.1"/>
    <property type="molecule type" value="Genomic_DNA"/>
</dbReference>
<keyword evidence="2" id="KW-1185">Reference proteome</keyword>